<evidence type="ECO:0000313" key="2">
    <source>
        <dbReference type="EMBL" id="KAF8897098.1"/>
    </source>
</evidence>
<dbReference type="Proteomes" id="UP000724874">
    <property type="component" value="Unassembled WGS sequence"/>
</dbReference>
<dbReference type="AlphaFoldDB" id="A0A9P5TLD3"/>
<sequence>MVSLLILVLKSSQLVNPWYRYLAVVVLYVCCLTLLTFGEEEFFLGILYICHVWSMSLLSFESLFEGHHPIDKEICLGIANPCLF</sequence>
<gene>
    <name evidence="2" type="ORF">CPB84DRAFT_1781569</name>
</gene>
<feature type="transmembrane region" description="Helical" evidence="1">
    <location>
        <begin position="18"/>
        <end position="35"/>
    </location>
</feature>
<keyword evidence="1" id="KW-0812">Transmembrane</keyword>
<accession>A0A9P5TLD3</accession>
<keyword evidence="1" id="KW-0472">Membrane</keyword>
<protein>
    <submittedName>
        <fullName evidence="2">Uncharacterized protein</fullName>
    </submittedName>
</protein>
<organism evidence="2 3">
    <name type="scientific">Gymnopilus junonius</name>
    <name type="common">Spectacular rustgill mushroom</name>
    <name type="synonym">Gymnopilus spectabilis subsp. junonius</name>
    <dbReference type="NCBI Taxonomy" id="109634"/>
    <lineage>
        <taxon>Eukaryota</taxon>
        <taxon>Fungi</taxon>
        <taxon>Dikarya</taxon>
        <taxon>Basidiomycota</taxon>
        <taxon>Agaricomycotina</taxon>
        <taxon>Agaricomycetes</taxon>
        <taxon>Agaricomycetidae</taxon>
        <taxon>Agaricales</taxon>
        <taxon>Agaricineae</taxon>
        <taxon>Hymenogastraceae</taxon>
        <taxon>Gymnopilus</taxon>
    </lineage>
</organism>
<proteinExistence type="predicted"/>
<comment type="caution">
    <text evidence="2">The sequence shown here is derived from an EMBL/GenBank/DDBJ whole genome shotgun (WGS) entry which is preliminary data.</text>
</comment>
<dbReference type="EMBL" id="JADNYJ010000057">
    <property type="protein sequence ID" value="KAF8897098.1"/>
    <property type="molecule type" value="Genomic_DNA"/>
</dbReference>
<evidence type="ECO:0000256" key="1">
    <source>
        <dbReference type="SAM" id="Phobius"/>
    </source>
</evidence>
<name>A0A9P5TLD3_GYMJU</name>
<keyword evidence="3" id="KW-1185">Reference proteome</keyword>
<evidence type="ECO:0000313" key="3">
    <source>
        <dbReference type="Proteomes" id="UP000724874"/>
    </source>
</evidence>
<feature type="transmembrane region" description="Helical" evidence="1">
    <location>
        <begin position="42"/>
        <end position="60"/>
    </location>
</feature>
<reference evidence="2" key="1">
    <citation type="submission" date="2020-11" db="EMBL/GenBank/DDBJ databases">
        <authorList>
            <consortium name="DOE Joint Genome Institute"/>
            <person name="Ahrendt S."/>
            <person name="Riley R."/>
            <person name="Andreopoulos W."/>
            <person name="LaButti K."/>
            <person name="Pangilinan J."/>
            <person name="Ruiz-duenas F.J."/>
            <person name="Barrasa J.M."/>
            <person name="Sanchez-Garcia M."/>
            <person name="Camarero S."/>
            <person name="Miyauchi S."/>
            <person name="Serrano A."/>
            <person name="Linde D."/>
            <person name="Babiker R."/>
            <person name="Drula E."/>
            <person name="Ayuso-Fernandez I."/>
            <person name="Pacheco R."/>
            <person name="Padilla G."/>
            <person name="Ferreira P."/>
            <person name="Barriuso J."/>
            <person name="Kellner H."/>
            <person name="Castanera R."/>
            <person name="Alfaro M."/>
            <person name="Ramirez L."/>
            <person name="Pisabarro A.G."/>
            <person name="Kuo A."/>
            <person name="Tritt A."/>
            <person name="Lipzen A."/>
            <person name="He G."/>
            <person name="Yan M."/>
            <person name="Ng V."/>
            <person name="Cullen D."/>
            <person name="Martin F."/>
            <person name="Rosso M.-N."/>
            <person name="Henrissat B."/>
            <person name="Hibbett D."/>
            <person name="Martinez A.T."/>
            <person name="Grigoriev I.V."/>
        </authorList>
    </citation>
    <scope>NUCLEOTIDE SEQUENCE</scope>
    <source>
        <strain evidence="2">AH 44721</strain>
    </source>
</reference>
<keyword evidence="1" id="KW-1133">Transmembrane helix</keyword>